<name>A0A383VXJ8_TETOB</name>
<evidence type="ECO:0000256" key="13">
    <source>
        <dbReference type="SAM" id="MobiDB-lite"/>
    </source>
</evidence>
<keyword evidence="10 14" id="KW-1133">Transmembrane helix</keyword>
<evidence type="ECO:0000256" key="9">
    <source>
        <dbReference type="ARBA" id="ARBA00022946"/>
    </source>
</evidence>
<accession>A0A383VXJ8</accession>
<comment type="similarity">
    <text evidence="3">Belongs to the peptidase M50B family.</text>
</comment>
<evidence type="ECO:0000259" key="15">
    <source>
        <dbReference type="Pfam" id="PF02163"/>
    </source>
</evidence>
<keyword evidence="11" id="KW-0482">Metalloprotease</keyword>
<dbReference type="PANTHER" id="PTHR31412">
    <property type="entry name" value="ZINC METALLOPROTEASE EGY1"/>
    <property type="match status" value="1"/>
</dbReference>
<dbReference type="InterPro" id="IPR044838">
    <property type="entry name" value="EGY1-like"/>
</dbReference>
<gene>
    <name evidence="16" type="ORF">BQ4739_LOCUS10428</name>
</gene>
<evidence type="ECO:0000256" key="2">
    <source>
        <dbReference type="ARBA" id="ARBA00004229"/>
    </source>
</evidence>
<evidence type="ECO:0000256" key="8">
    <source>
        <dbReference type="ARBA" id="ARBA00022801"/>
    </source>
</evidence>
<evidence type="ECO:0000313" key="17">
    <source>
        <dbReference type="Proteomes" id="UP000256970"/>
    </source>
</evidence>
<keyword evidence="9" id="KW-0809">Transit peptide</keyword>
<dbReference type="EMBL" id="FNXT01000977">
    <property type="protein sequence ID" value="SZX70197.1"/>
    <property type="molecule type" value="Genomic_DNA"/>
</dbReference>
<feature type="transmembrane region" description="Helical" evidence="14">
    <location>
        <begin position="298"/>
        <end position="317"/>
    </location>
</feature>
<comment type="subcellular location">
    <subcellularLocation>
        <location evidence="1">Membrane</location>
        <topology evidence="1">Multi-pass membrane protein</topology>
    </subcellularLocation>
    <subcellularLocation>
        <location evidence="2">Plastid</location>
        <location evidence="2">Chloroplast</location>
    </subcellularLocation>
</comment>
<feature type="transmembrane region" description="Helical" evidence="14">
    <location>
        <begin position="227"/>
        <end position="246"/>
    </location>
</feature>
<evidence type="ECO:0000256" key="5">
    <source>
        <dbReference type="ARBA" id="ARBA00022640"/>
    </source>
</evidence>
<evidence type="ECO:0000256" key="1">
    <source>
        <dbReference type="ARBA" id="ARBA00004141"/>
    </source>
</evidence>
<feature type="domain" description="Peptidase M50" evidence="15">
    <location>
        <begin position="275"/>
        <end position="446"/>
    </location>
</feature>
<dbReference type="InterPro" id="IPR008915">
    <property type="entry name" value="Peptidase_M50"/>
</dbReference>
<dbReference type="Proteomes" id="UP000256970">
    <property type="component" value="Unassembled WGS sequence"/>
</dbReference>
<evidence type="ECO:0000256" key="12">
    <source>
        <dbReference type="ARBA" id="ARBA00023136"/>
    </source>
</evidence>
<evidence type="ECO:0000256" key="6">
    <source>
        <dbReference type="ARBA" id="ARBA00022670"/>
    </source>
</evidence>
<keyword evidence="5" id="KW-0934">Plastid</keyword>
<sequence length="521" mass="55435">MALRAHSRPCRLLQQTSRPTRVVPFQPACVPAGRQQRIISCRAEEGEGKNDSASRTEDLLGELLGEPKQEQQQEQQQQQKPEPPSEAVAEVYRAAAAAAASPPAAAAAAEEPASGRANPAIAGADANLQVSKEVSKEVIEKLRSSVFGFDTMWVTSVENYEQDGVVFKGNVRSKDPREAYAKLKQRLQEVMGDQWQIFLLQDKEEKPTAVLLPSSAREGVLSPVTEVWLAVAFGAFSVVSSLQAAGIPLFQWLTNPFYTPVSQQDIIEALPLAGAFWLTLLAHEAGHKVAANKAGVQLYLPLIIPAGFGFLGSFGGITRFKGFVPNRETLLDVAVAGPLWGSAASGALLLLGLALSSAGLGDVSIDSPGLADSFLVALLGQAALGEALANPEVQVSSLFVAGWAGLVVNALNLLPTGELDGGRIALACFGRRAAQAVGVLTVIGLAIFSFSNPLAFYWVVLVLALQRGPILPCQEELSEPAESNPNRNIARALYALPLLVLLPYPVEYLLALQQLPNPSPF</sequence>
<dbReference type="GO" id="GO:0006508">
    <property type="term" value="P:proteolysis"/>
    <property type="evidence" value="ECO:0007669"/>
    <property type="project" value="UniProtKB-KW"/>
</dbReference>
<dbReference type="GO" id="GO:0016020">
    <property type="term" value="C:membrane"/>
    <property type="evidence" value="ECO:0007669"/>
    <property type="project" value="UniProtKB-SubCell"/>
</dbReference>
<keyword evidence="8" id="KW-0378">Hydrolase</keyword>
<evidence type="ECO:0000256" key="3">
    <source>
        <dbReference type="ARBA" id="ARBA00007931"/>
    </source>
</evidence>
<dbReference type="GO" id="GO:0008237">
    <property type="term" value="F:metallopeptidase activity"/>
    <property type="evidence" value="ECO:0007669"/>
    <property type="project" value="UniProtKB-KW"/>
</dbReference>
<dbReference type="CDD" id="cd06160">
    <property type="entry name" value="S2P-M50_like_2"/>
    <property type="match status" value="1"/>
</dbReference>
<dbReference type="STRING" id="3088.A0A383VXJ8"/>
<evidence type="ECO:0000256" key="11">
    <source>
        <dbReference type="ARBA" id="ARBA00023049"/>
    </source>
</evidence>
<dbReference type="Pfam" id="PF02163">
    <property type="entry name" value="Peptidase_M50"/>
    <property type="match status" value="1"/>
</dbReference>
<evidence type="ECO:0000256" key="7">
    <source>
        <dbReference type="ARBA" id="ARBA00022692"/>
    </source>
</evidence>
<evidence type="ECO:0000256" key="10">
    <source>
        <dbReference type="ARBA" id="ARBA00022989"/>
    </source>
</evidence>
<keyword evidence="17" id="KW-1185">Reference proteome</keyword>
<feature type="region of interest" description="Disordered" evidence="13">
    <location>
        <begin position="42"/>
        <end position="87"/>
    </location>
</feature>
<proteinExistence type="inferred from homology"/>
<protein>
    <recommendedName>
        <fullName evidence="15">Peptidase M50 domain-containing protein</fullName>
    </recommendedName>
</protein>
<keyword evidence="4" id="KW-0150">Chloroplast</keyword>
<organism evidence="16 17">
    <name type="scientific">Tetradesmus obliquus</name>
    <name type="common">Green alga</name>
    <name type="synonym">Acutodesmus obliquus</name>
    <dbReference type="NCBI Taxonomy" id="3088"/>
    <lineage>
        <taxon>Eukaryota</taxon>
        <taxon>Viridiplantae</taxon>
        <taxon>Chlorophyta</taxon>
        <taxon>core chlorophytes</taxon>
        <taxon>Chlorophyceae</taxon>
        <taxon>CS clade</taxon>
        <taxon>Sphaeropleales</taxon>
        <taxon>Scenedesmaceae</taxon>
        <taxon>Tetradesmus</taxon>
    </lineage>
</organism>
<feature type="transmembrane region" description="Helical" evidence="14">
    <location>
        <begin position="436"/>
        <end position="459"/>
    </location>
</feature>
<dbReference type="GO" id="GO:0009507">
    <property type="term" value="C:chloroplast"/>
    <property type="evidence" value="ECO:0007669"/>
    <property type="project" value="UniProtKB-SubCell"/>
</dbReference>
<dbReference type="PANTHER" id="PTHR31412:SF5">
    <property type="entry name" value="ZINC METALLOPROTEASE EGY2, CHLOROPLASTIC-RELATED"/>
    <property type="match status" value="1"/>
</dbReference>
<feature type="compositionally biased region" description="Low complexity" evidence="13">
    <location>
        <begin position="72"/>
        <end position="87"/>
    </location>
</feature>
<evidence type="ECO:0000256" key="14">
    <source>
        <dbReference type="SAM" id="Phobius"/>
    </source>
</evidence>
<evidence type="ECO:0000256" key="4">
    <source>
        <dbReference type="ARBA" id="ARBA00022528"/>
    </source>
</evidence>
<dbReference type="AlphaFoldDB" id="A0A383VXJ8"/>
<keyword evidence="7 14" id="KW-0812">Transmembrane</keyword>
<feature type="transmembrane region" description="Helical" evidence="14">
    <location>
        <begin position="395"/>
        <end position="415"/>
    </location>
</feature>
<keyword evidence="6" id="KW-0645">Protease</keyword>
<keyword evidence="12 14" id="KW-0472">Membrane</keyword>
<evidence type="ECO:0000313" key="16">
    <source>
        <dbReference type="EMBL" id="SZX70197.1"/>
    </source>
</evidence>
<reference evidence="16 17" key="1">
    <citation type="submission" date="2016-10" db="EMBL/GenBank/DDBJ databases">
        <authorList>
            <person name="Cai Z."/>
        </authorList>
    </citation>
    <scope>NUCLEOTIDE SEQUENCE [LARGE SCALE GENOMIC DNA]</scope>
</reference>
<feature type="compositionally biased region" description="Basic and acidic residues" evidence="13">
    <location>
        <begin position="42"/>
        <end position="58"/>
    </location>
</feature>
<feature type="transmembrane region" description="Helical" evidence="14">
    <location>
        <begin position="337"/>
        <end position="358"/>
    </location>
</feature>